<keyword evidence="5" id="KW-0479">Metal-binding</keyword>
<reference evidence="10 11" key="1">
    <citation type="submission" date="2022-05" db="EMBL/GenBank/DDBJ databases">
        <authorList>
            <consortium name="Genoscope - CEA"/>
            <person name="William W."/>
        </authorList>
    </citation>
    <scope>NUCLEOTIDE SEQUENCE [LARGE SCALE GENOMIC DNA]</scope>
</reference>
<evidence type="ECO:0000256" key="8">
    <source>
        <dbReference type="SAM" id="MobiDB-lite"/>
    </source>
</evidence>
<dbReference type="InterPro" id="IPR006629">
    <property type="entry name" value="LITAF"/>
</dbReference>
<evidence type="ECO:0000256" key="6">
    <source>
        <dbReference type="ARBA" id="ARBA00022833"/>
    </source>
</evidence>
<feature type="compositionally biased region" description="Polar residues" evidence="8">
    <location>
        <begin position="1"/>
        <end position="10"/>
    </location>
</feature>
<dbReference type="SMART" id="SM00714">
    <property type="entry name" value="LITAF"/>
    <property type="match status" value="1"/>
</dbReference>
<name>A0ABN8LPR8_9CNID</name>
<comment type="similarity">
    <text evidence="4">Belongs to the CDIP1/LITAF family.</text>
</comment>
<dbReference type="PANTHER" id="PTHR23292:SF6">
    <property type="entry name" value="FI16602P1-RELATED"/>
    <property type="match status" value="1"/>
</dbReference>
<accession>A0ABN8LPR8</accession>
<dbReference type="Proteomes" id="UP001159427">
    <property type="component" value="Unassembled WGS sequence"/>
</dbReference>
<feature type="domain" description="LITAF" evidence="9">
    <location>
        <begin position="63"/>
        <end position="144"/>
    </location>
</feature>
<comment type="subcellular location">
    <subcellularLocation>
        <location evidence="2">Endosome membrane</location>
        <topology evidence="2">Peripheral membrane protein</topology>
    </subcellularLocation>
    <subcellularLocation>
        <location evidence="1">Late endosome membrane</location>
    </subcellularLocation>
    <subcellularLocation>
        <location evidence="3">Lysosome membrane</location>
        <topology evidence="3">Peripheral membrane protein</topology>
        <orientation evidence="3">Cytoplasmic side</orientation>
    </subcellularLocation>
</comment>
<evidence type="ECO:0000256" key="3">
    <source>
        <dbReference type="ARBA" id="ARBA00004630"/>
    </source>
</evidence>
<keyword evidence="11" id="KW-1185">Reference proteome</keyword>
<evidence type="ECO:0000256" key="7">
    <source>
        <dbReference type="ARBA" id="ARBA00023136"/>
    </source>
</evidence>
<evidence type="ECO:0000259" key="9">
    <source>
        <dbReference type="PROSITE" id="PS51837"/>
    </source>
</evidence>
<comment type="caution">
    <text evidence="10">The sequence shown here is derived from an EMBL/GenBank/DDBJ whole genome shotgun (WGS) entry which is preliminary data.</text>
</comment>
<feature type="compositionally biased region" description="Gly residues" evidence="8">
    <location>
        <begin position="180"/>
        <end position="193"/>
    </location>
</feature>
<evidence type="ECO:0000256" key="2">
    <source>
        <dbReference type="ARBA" id="ARBA00004481"/>
    </source>
</evidence>
<gene>
    <name evidence="10" type="ORF">PEVE_00001875</name>
</gene>
<dbReference type="PANTHER" id="PTHR23292">
    <property type="entry name" value="LIPOPOLYSACCHARIDE-INDUCED TUMOR NECROSIS FACTOR-ALPHA FACTOR"/>
    <property type="match status" value="1"/>
</dbReference>
<sequence length="193" mass="20541">MAASGQSYNVPQGQYPPNYYPPQQPGYYQQPPPQQYLQPPTQAYYQPGYAGPGYVAPQSTVITQQPMVLPQPIILKQLPVNMRCPHCGATIITKIDHRVGNTTFIYCCMLSMFGCCCIPFLTDCAKDVSHQCPNCKRELGVFRRPLIESGGGGGGSHPKYDSAFASGPADSYVPPTETVSGGGGGGGGDGDGD</sequence>
<protein>
    <recommendedName>
        <fullName evidence="9">LITAF domain-containing protein</fullName>
    </recommendedName>
</protein>
<dbReference type="PROSITE" id="PS51837">
    <property type="entry name" value="LITAF"/>
    <property type="match status" value="1"/>
</dbReference>
<evidence type="ECO:0000313" key="10">
    <source>
        <dbReference type="EMBL" id="CAH3019241.1"/>
    </source>
</evidence>
<organism evidence="10 11">
    <name type="scientific">Porites evermanni</name>
    <dbReference type="NCBI Taxonomy" id="104178"/>
    <lineage>
        <taxon>Eukaryota</taxon>
        <taxon>Metazoa</taxon>
        <taxon>Cnidaria</taxon>
        <taxon>Anthozoa</taxon>
        <taxon>Hexacorallia</taxon>
        <taxon>Scleractinia</taxon>
        <taxon>Fungiina</taxon>
        <taxon>Poritidae</taxon>
        <taxon>Porites</taxon>
    </lineage>
</organism>
<feature type="region of interest" description="Disordered" evidence="8">
    <location>
        <begin position="1"/>
        <end position="24"/>
    </location>
</feature>
<keyword evidence="6" id="KW-0862">Zinc</keyword>
<dbReference type="InterPro" id="IPR037519">
    <property type="entry name" value="LITAF_fam"/>
</dbReference>
<dbReference type="Pfam" id="PF10601">
    <property type="entry name" value="zf-LITAF-like"/>
    <property type="match status" value="1"/>
</dbReference>
<keyword evidence="7" id="KW-0472">Membrane</keyword>
<evidence type="ECO:0000313" key="11">
    <source>
        <dbReference type="Proteomes" id="UP001159427"/>
    </source>
</evidence>
<proteinExistence type="inferred from homology"/>
<feature type="region of interest" description="Disordered" evidence="8">
    <location>
        <begin position="150"/>
        <end position="193"/>
    </location>
</feature>
<evidence type="ECO:0000256" key="5">
    <source>
        <dbReference type="ARBA" id="ARBA00022723"/>
    </source>
</evidence>
<dbReference type="EMBL" id="CALNXI010000110">
    <property type="protein sequence ID" value="CAH3019241.1"/>
    <property type="molecule type" value="Genomic_DNA"/>
</dbReference>
<evidence type="ECO:0000256" key="4">
    <source>
        <dbReference type="ARBA" id="ARBA00005975"/>
    </source>
</evidence>
<evidence type="ECO:0000256" key="1">
    <source>
        <dbReference type="ARBA" id="ARBA00004414"/>
    </source>
</evidence>